<evidence type="ECO:0008006" key="5">
    <source>
        <dbReference type="Google" id="ProtNLM"/>
    </source>
</evidence>
<feature type="region of interest" description="Disordered" evidence="1">
    <location>
        <begin position="57"/>
        <end position="98"/>
    </location>
</feature>
<comment type="caution">
    <text evidence="3">The sequence shown here is derived from an EMBL/GenBank/DDBJ whole genome shotgun (WGS) entry which is preliminary data.</text>
</comment>
<feature type="compositionally biased region" description="Low complexity" evidence="1">
    <location>
        <begin position="58"/>
        <end position="75"/>
    </location>
</feature>
<protein>
    <recommendedName>
        <fullName evidence="5">Aspartyl/asparaginy/proline hydroxylase domain-containing protein</fullName>
    </recommendedName>
</protein>
<evidence type="ECO:0000256" key="2">
    <source>
        <dbReference type="SAM" id="Phobius"/>
    </source>
</evidence>
<dbReference type="OrthoDB" id="411451at2759"/>
<proteinExistence type="predicted"/>
<evidence type="ECO:0000256" key="1">
    <source>
        <dbReference type="SAM" id="MobiDB-lite"/>
    </source>
</evidence>
<evidence type="ECO:0000313" key="4">
    <source>
        <dbReference type="Proteomes" id="UP001055712"/>
    </source>
</evidence>
<feature type="compositionally biased region" description="Low complexity" evidence="1">
    <location>
        <begin position="501"/>
        <end position="514"/>
    </location>
</feature>
<keyword evidence="2" id="KW-1133">Transmembrane helix</keyword>
<feature type="transmembrane region" description="Helical" evidence="2">
    <location>
        <begin position="34"/>
        <end position="52"/>
    </location>
</feature>
<keyword evidence="2" id="KW-0812">Transmembrane</keyword>
<dbReference type="Proteomes" id="UP001055712">
    <property type="component" value="Unassembled WGS sequence"/>
</dbReference>
<dbReference type="SUPFAM" id="SSF51197">
    <property type="entry name" value="Clavaminate synthase-like"/>
    <property type="match status" value="2"/>
</dbReference>
<feature type="region of interest" description="Disordered" evidence="1">
    <location>
        <begin position="843"/>
        <end position="873"/>
    </location>
</feature>
<evidence type="ECO:0000313" key="3">
    <source>
        <dbReference type="EMBL" id="KAI3435942.1"/>
    </source>
</evidence>
<reference evidence="3" key="2">
    <citation type="submission" date="2020-11" db="EMBL/GenBank/DDBJ databases">
        <authorList>
            <person name="Cecchin M."/>
            <person name="Marcolungo L."/>
            <person name="Rossato M."/>
            <person name="Girolomoni L."/>
            <person name="Cosentino E."/>
            <person name="Cuine S."/>
            <person name="Li-Beisson Y."/>
            <person name="Delledonne M."/>
            <person name="Ballottari M."/>
        </authorList>
    </citation>
    <scope>NUCLEOTIDE SEQUENCE</scope>
    <source>
        <strain evidence="3">211/11P</strain>
        <tissue evidence="3">Whole cell</tissue>
    </source>
</reference>
<dbReference type="Gene3D" id="2.130.10.10">
    <property type="entry name" value="YVTN repeat-like/Quinoprotein amine dehydrogenase"/>
    <property type="match status" value="1"/>
</dbReference>
<dbReference type="InterPro" id="IPR015943">
    <property type="entry name" value="WD40/YVTN_repeat-like_dom_sf"/>
</dbReference>
<dbReference type="Gene3D" id="2.60.120.330">
    <property type="entry name" value="B-lactam Antibiotic, Isopenicillin N Synthase, Chain"/>
    <property type="match status" value="1"/>
</dbReference>
<dbReference type="AlphaFoldDB" id="A0A9D4TVP6"/>
<name>A0A9D4TVP6_CHLVU</name>
<reference evidence="3" key="1">
    <citation type="journal article" date="2019" name="Plant J.">
        <title>Chlorella vulgaris genome assembly and annotation reveals the molecular basis for metabolic acclimation to high light conditions.</title>
        <authorList>
            <person name="Cecchin M."/>
            <person name="Marcolungo L."/>
            <person name="Rossato M."/>
            <person name="Girolomoni L."/>
            <person name="Cosentino E."/>
            <person name="Cuine S."/>
            <person name="Li-Beisson Y."/>
            <person name="Delledonne M."/>
            <person name="Ballottari M."/>
        </authorList>
    </citation>
    <scope>NUCLEOTIDE SEQUENCE</scope>
    <source>
        <strain evidence="3">211/11P</strain>
    </source>
</reference>
<keyword evidence="2" id="KW-0472">Membrane</keyword>
<feature type="compositionally biased region" description="Basic and acidic residues" evidence="1">
    <location>
        <begin position="849"/>
        <end position="873"/>
    </location>
</feature>
<gene>
    <name evidence="3" type="ORF">D9Q98_002000</name>
</gene>
<feature type="region of interest" description="Disordered" evidence="1">
    <location>
        <begin position="462"/>
        <end position="519"/>
    </location>
</feature>
<dbReference type="InterPro" id="IPR027443">
    <property type="entry name" value="IPNS-like_sf"/>
</dbReference>
<accession>A0A9D4TVP6</accession>
<feature type="region of interest" description="Disordered" evidence="1">
    <location>
        <begin position="540"/>
        <end position="566"/>
    </location>
</feature>
<organism evidence="3 4">
    <name type="scientific">Chlorella vulgaris</name>
    <name type="common">Green alga</name>
    <dbReference type="NCBI Taxonomy" id="3077"/>
    <lineage>
        <taxon>Eukaryota</taxon>
        <taxon>Viridiplantae</taxon>
        <taxon>Chlorophyta</taxon>
        <taxon>core chlorophytes</taxon>
        <taxon>Trebouxiophyceae</taxon>
        <taxon>Chlorellales</taxon>
        <taxon>Chlorellaceae</taxon>
        <taxon>Chlorella clade</taxon>
        <taxon>Chlorella</taxon>
    </lineage>
</organism>
<feature type="compositionally biased region" description="Low complexity" evidence="1">
    <location>
        <begin position="544"/>
        <end position="563"/>
    </location>
</feature>
<dbReference type="EMBL" id="SIDB01000002">
    <property type="protein sequence ID" value="KAI3435942.1"/>
    <property type="molecule type" value="Genomic_DNA"/>
</dbReference>
<sequence>MDLTGYHGRRSSPLLQATIHAPSRKLSNRRTVSLATRGTLLLLFVLAVWAAIHRSSRTPDSPAAASSTAKPASKGGSRRVAAEVVPSAPQKAVAEGGSDTRAQALLTSRVERAMRIMPQYRGAGKVETYPQFSNANRLLLASHGRLMWYRYDTDELAVLHEGEGVYHGIFPGAERGMLGEPTTLWVVSRPHNSRPDASKEWLLHLDMESGAELGRVQIASKWAHDAVRRRDHVYVASTGDGKVLELSFPNMTTVRELQLFTLHEHLNTLAPTSTGKLWGVLHNLGSSLLVQIDLVTGKEEVRLPNVGVKAHGLVHWGSGMLVLDSNGGALSLVDPTAGAVTQLWHLGDSSKFLKGLCVVDDIAFFGIAARTDRHNREDPALNCELAAFDLRTRLLLWRRQLPTKGLLNIVAAPHLIVESTSYAVSTLEQISYRSKKAYADALDAVHQWQLQQEHEAQGMLQVEPKPDLSGGGGGDAVVPDPAAQHAGVGAAGSGTAGGGMQQQKQQQQQVQEQQEAGKGNRVAEVELLPPEVLQDAGLAHPEEQQQQGQQQQRQASEQEQQAAHVGGQAGIVQRALIETQRLPATDPLAQYPPLLDPVRWSSGLPRFLLSAKGRRHGLAAGAQLPLFRTDTSGLKAALQELADSDWDEEVQRASNAWIDGRTKVLDMFKAGTRSILLVFSDQDGGNALRFPWYQRFAQWVEPWLLQILGPVDMHNIMRLQLAVMAPHSTIRQHMDSGGYAEAGHRIHVVVQTNPGVTFLVCEPSKRGKAAAGQAADHEPRLCVPLHVEEGLVFELNNRLAHSVTNGDQPRIHLVIDVAESARPHRQLRVGEVCSYGSGKIVCPPEEKEEEGKATEDAEEAHGGGDTLRRAAAR</sequence>
<feature type="compositionally biased region" description="Gly residues" evidence="1">
    <location>
        <begin position="489"/>
        <end position="500"/>
    </location>
</feature>
<keyword evidence="4" id="KW-1185">Reference proteome</keyword>
<dbReference type="SUPFAM" id="SSF63829">
    <property type="entry name" value="Calcium-dependent phosphotriesterase"/>
    <property type="match status" value="1"/>
</dbReference>
<feature type="compositionally biased region" description="Low complexity" evidence="1">
    <location>
        <begin position="476"/>
        <end position="488"/>
    </location>
</feature>